<dbReference type="STRING" id="930131.SAMN05216389_1382"/>
<proteinExistence type="predicted"/>
<protein>
    <submittedName>
        <fullName evidence="1">Uncharacterized protein</fullName>
    </submittedName>
</protein>
<dbReference type="EMBL" id="FOHE01000038">
    <property type="protein sequence ID" value="SET84279.1"/>
    <property type="molecule type" value="Genomic_DNA"/>
</dbReference>
<name>A0A1I0HJY9_9BACI</name>
<dbReference type="Proteomes" id="UP000198618">
    <property type="component" value="Unassembled WGS sequence"/>
</dbReference>
<evidence type="ECO:0000313" key="2">
    <source>
        <dbReference type="Proteomes" id="UP000198618"/>
    </source>
</evidence>
<dbReference type="AlphaFoldDB" id="A0A1I0HJY9"/>
<accession>A0A1I0HJY9</accession>
<evidence type="ECO:0000313" key="1">
    <source>
        <dbReference type="EMBL" id="SET84279.1"/>
    </source>
</evidence>
<reference evidence="1 2" key="1">
    <citation type="submission" date="2016-10" db="EMBL/GenBank/DDBJ databases">
        <authorList>
            <person name="de Groot N.N."/>
        </authorList>
    </citation>
    <scope>NUCLEOTIDE SEQUENCE [LARGE SCALE GENOMIC DNA]</scope>
    <source>
        <strain evidence="1 2">IBRC-M 10780</strain>
    </source>
</reference>
<organism evidence="1 2">
    <name type="scientific">Oceanobacillus limi</name>
    <dbReference type="NCBI Taxonomy" id="930131"/>
    <lineage>
        <taxon>Bacteria</taxon>
        <taxon>Bacillati</taxon>
        <taxon>Bacillota</taxon>
        <taxon>Bacilli</taxon>
        <taxon>Bacillales</taxon>
        <taxon>Bacillaceae</taxon>
        <taxon>Oceanobacillus</taxon>
    </lineage>
</organism>
<keyword evidence="2" id="KW-1185">Reference proteome</keyword>
<gene>
    <name evidence="1" type="ORF">SAMN05216389_1382</name>
</gene>
<sequence>MKEIINRINEIAEELESMGIPHATDLYEISNQMKEYKD</sequence>